<dbReference type="GO" id="GO:1990904">
    <property type="term" value="C:ribonucleoprotein complex"/>
    <property type="evidence" value="ECO:0007669"/>
    <property type="project" value="UniProtKB-KW"/>
</dbReference>
<dbReference type="PROSITE" id="PS50102">
    <property type="entry name" value="RRM"/>
    <property type="match status" value="1"/>
</dbReference>
<evidence type="ECO:0000256" key="1">
    <source>
        <dbReference type="PROSITE-ProRule" id="PRU00176"/>
    </source>
</evidence>
<dbReference type="Pfam" id="PF00076">
    <property type="entry name" value="RRM_1"/>
    <property type="match status" value="1"/>
</dbReference>
<dbReference type="InterPro" id="IPR035979">
    <property type="entry name" value="RBD_domain_sf"/>
</dbReference>
<dbReference type="VEuPathDB" id="AmoebaDB:EIN_468660"/>
<dbReference type="Gene3D" id="3.30.70.330">
    <property type="match status" value="1"/>
</dbReference>
<dbReference type="SUPFAM" id="SSF54928">
    <property type="entry name" value="RNA-binding domain, RBD"/>
    <property type="match status" value="1"/>
</dbReference>
<dbReference type="OMA" id="CEETCIQ"/>
<feature type="domain" description="RRM" evidence="3">
    <location>
        <begin position="20"/>
        <end position="98"/>
    </location>
</feature>
<keyword evidence="1" id="KW-0694">RNA-binding</keyword>
<keyword evidence="4" id="KW-0687">Ribonucleoprotein</keyword>
<evidence type="ECO:0000313" key="4">
    <source>
        <dbReference type="EMBL" id="ELP83712.1"/>
    </source>
</evidence>
<dbReference type="SMART" id="SM00360">
    <property type="entry name" value="RRM"/>
    <property type="match status" value="1"/>
</dbReference>
<dbReference type="PANTHER" id="PTHR48034">
    <property type="entry name" value="TRANSFORMER-2 SEX-DETERMINING PROTEIN-RELATED"/>
    <property type="match status" value="1"/>
</dbReference>
<gene>
    <name evidence="4" type="ORF">EIN_468660</name>
</gene>
<dbReference type="InterPro" id="IPR000504">
    <property type="entry name" value="RRM_dom"/>
</dbReference>
<dbReference type="RefSeq" id="XP_004183058.1">
    <property type="nucleotide sequence ID" value="XM_004183010.1"/>
</dbReference>
<dbReference type="InterPro" id="IPR050441">
    <property type="entry name" value="RBM"/>
</dbReference>
<dbReference type="OrthoDB" id="5970at2759"/>
<evidence type="ECO:0000256" key="2">
    <source>
        <dbReference type="SAM" id="MobiDB-lite"/>
    </source>
</evidence>
<dbReference type="GO" id="GO:0003723">
    <property type="term" value="F:RNA binding"/>
    <property type="evidence" value="ECO:0007669"/>
    <property type="project" value="UniProtKB-UniRule"/>
</dbReference>
<feature type="region of interest" description="Disordered" evidence="2">
    <location>
        <begin position="174"/>
        <end position="217"/>
    </location>
</feature>
<dbReference type="GeneID" id="14882756"/>
<dbReference type="AlphaFoldDB" id="A0A0A1TUI0"/>
<accession>A0A0A1TUI0</accession>
<protein>
    <submittedName>
        <fullName evidence="4">Ribonucleoprotein, putative</fullName>
    </submittedName>
</protein>
<organism evidence="4 5">
    <name type="scientific">Entamoeba invadens IP1</name>
    <dbReference type="NCBI Taxonomy" id="370355"/>
    <lineage>
        <taxon>Eukaryota</taxon>
        <taxon>Amoebozoa</taxon>
        <taxon>Evosea</taxon>
        <taxon>Archamoebae</taxon>
        <taxon>Mastigamoebida</taxon>
        <taxon>Entamoebidae</taxon>
        <taxon>Entamoeba</taxon>
    </lineage>
</organism>
<dbReference type="InterPro" id="IPR012677">
    <property type="entry name" value="Nucleotide-bd_a/b_plait_sf"/>
</dbReference>
<evidence type="ECO:0000259" key="3">
    <source>
        <dbReference type="PROSITE" id="PS50102"/>
    </source>
</evidence>
<feature type="compositionally biased region" description="Basic and acidic residues" evidence="2">
    <location>
        <begin position="174"/>
        <end position="207"/>
    </location>
</feature>
<evidence type="ECO:0000313" key="5">
    <source>
        <dbReference type="Proteomes" id="UP000014680"/>
    </source>
</evidence>
<dbReference type="KEGG" id="eiv:EIN_468660"/>
<sequence length="217" mass="25973">MSTANTPQSNPTDQSNADRKTVHIFRLSLHTKDEALQKIFETVGAVTKCIIIREPSTQRSLRFGFVTYNTTEEAKKAVDELNGKEVDGFRIAVDFARREEARDKTPGRYLGAYFNRNQKPDLSADSFRQRNLTQKFSSNYDDYSERRDRREPKLWGERYEKYDEHREWEERLTRDRVRRDKDDSPRSERFRDRYESDECYSPRERRNSYSPRDFSPK</sequence>
<reference evidence="4 5" key="1">
    <citation type="submission" date="2012-10" db="EMBL/GenBank/DDBJ databases">
        <authorList>
            <person name="Zafar N."/>
            <person name="Inman J."/>
            <person name="Hall N."/>
            <person name="Lorenzi H."/>
            <person name="Caler E."/>
        </authorList>
    </citation>
    <scope>NUCLEOTIDE SEQUENCE [LARGE SCALE GENOMIC DNA]</scope>
    <source>
        <strain evidence="4 5">IP1</strain>
    </source>
</reference>
<name>A0A0A1TUI0_ENTIV</name>
<proteinExistence type="predicted"/>
<keyword evidence="5" id="KW-1185">Reference proteome</keyword>
<dbReference type="EMBL" id="KB207240">
    <property type="protein sequence ID" value="ELP83712.1"/>
    <property type="molecule type" value="Genomic_DNA"/>
</dbReference>
<dbReference type="Proteomes" id="UP000014680">
    <property type="component" value="Unassembled WGS sequence"/>
</dbReference>